<feature type="non-terminal residue" evidence="1">
    <location>
        <position position="1"/>
    </location>
</feature>
<dbReference type="EMBL" id="JH370171">
    <property type="protein sequence ID" value="ELA40854.1"/>
    <property type="molecule type" value="Genomic_DNA"/>
</dbReference>
<dbReference type="AlphaFoldDB" id="L2GJP5"/>
<dbReference type="Gene3D" id="3.80.10.10">
    <property type="entry name" value="Ribonuclease Inhibitor"/>
    <property type="match status" value="1"/>
</dbReference>
<dbReference type="OrthoDB" id="433501at2759"/>
<reference evidence="2" key="1">
    <citation type="submission" date="2011-05" db="EMBL/GenBank/DDBJ databases">
        <title>The genome sequence of Vittaforma corneae strain ATCC 50505.</title>
        <authorList>
            <consortium name="The Broad Institute Genome Sequencing Platform"/>
            <person name="Cuomo C."/>
            <person name="Didier E."/>
            <person name="Bowers L."/>
            <person name="Young S.K."/>
            <person name="Zeng Q."/>
            <person name="Gargeya S."/>
            <person name="Fitzgerald M."/>
            <person name="Haas B."/>
            <person name="Abouelleil A."/>
            <person name="Alvarado L."/>
            <person name="Arachchi H.M."/>
            <person name="Berlin A."/>
            <person name="Chapman S.B."/>
            <person name="Gearin G."/>
            <person name="Goldberg J."/>
            <person name="Griggs A."/>
            <person name="Gujja S."/>
            <person name="Hansen M."/>
            <person name="Heiman D."/>
            <person name="Howarth C."/>
            <person name="Larimer J."/>
            <person name="Lui A."/>
            <person name="MacDonald P.J.P."/>
            <person name="McCowen C."/>
            <person name="Montmayeur A."/>
            <person name="Murphy C."/>
            <person name="Neiman D."/>
            <person name="Pearson M."/>
            <person name="Priest M."/>
            <person name="Roberts A."/>
            <person name="Saif S."/>
            <person name="Shea T."/>
            <person name="Sisk P."/>
            <person name="Stolte C."/>
            <person name="Sykes S."/>
            <person name="Wortman J."/>
            <person name="Nusbaum C."/>
            <person name="Birren B."/>
        </authorList>
    </citation>
    <scope>NUCLEOTIDE SEQUENCE [LARGE SCALE GENOMIC DNA]</scope>
    <source>
        <strain evidence="2">ATCC 50505</strain>
    </source>
</reference>
<dbReference type="HOGENOM" id="CLU_069694_1_0_1"/>
<dbReference type="SUPFAM" id="SSF52058">
    <property type="entry name" value="L domain-like"/>
    <property type="match status" value="1"/>
</dbReference>
<dbReference type="InParanoid" id="L2GJP5"/>
<proteinExistence type="predicted"/>
<protein>
    <submittedName>
        <fullName evidence="1">Uncharacterized protein</fullName>
    </submittedName>
</protein>
<dbReference type="Proteomes" id="UP000011082">
    <property type="component" value="Unassembled WGS sequence"/>
</dbReference>
<dbReference type="RefSeq" id="XP_007605550.1">
    <property type="nucleotide sequence ID" value="XM_007605488.1"/>
</dbReference>
<evidence type="ECO:0000313" key="1">
    <source>
        <dbReference type="EMBL" id="ELA40854.1"/>
    </source>
</evidence>
<evidence type="ECO:0000313" key="2">
    <source>
        <dbReference type="Proteomes" id="UP000011082"/>
    </source>
</evidence>
<organism evidence="1 2">
    <name type="scientific">Vittaforma corneae (strain ATCC 50505)</name>
    <name type="common">Microsporidian parasite</name>
    <name type="synonym">Nosema corneum</name>
    <dbReference type="NCBI Taxonomy" id="993615"/>
    <lineage>
        <taxon>Eukaryota</taxon>
        <taxon>Fungi</taxon>
        <taxon>Fungi incertae sedis</taxon>
        <taxon>Microsporidia</taxon>
        <taxon>Nosematidae</taxon>
        <taxon>Vittaforma</taxon>
    </lineage>
</organism>
<dbReference type="GeneID" id="19882815"/>
<keyword evidence="2" id="KW-1185">Reference proteome</keyword>
<dbReference type="InterPro" id="IPR032675">
    <property type="entry name" value="LRR_dom_sf"/>
</dbReference>
<accession>L2GJP5</accession>
<name>L2GJP5_VITCO</name>
<dbReference type="VEuPathDB" id="MicrosporidiaDB:VICG_02105"/>
<gene>
    <name evidence="1" type="ORF">VICG_02105</name>
</gene>
<sequence length="212" mass="24152">HCMHMKCGFLNEDGSPKEEAIQEAEKFLWDPHLSRSKLYLISVSDFEFHHIPIKAWKFLTNHCETEELWIEKTTVDIAALNSTDLCNITVLSLIDVGLAEVPCLYNLAGLKSLCWSDKQTEHVSFQSYFDADTGTYRTMPNLTCLDLSRNPVSKIDARIKEVFPNLQTLVVQKEVVDMSLPLSDVKEKLKEAGIELVETDLVSQMDWMPVTD</sequence>